<evidence type="ECO:0000313" key="2">
    <source>
        <dbReference type="Proteomes" id="UP001064027"/>
    </source>
</evidence>
<reference evidence="1" key="1">
    <citation type="submission" date="2022-09" db="EMBL/GenBank/DDBJ databases">
        <title>Complete genome sequence of Rossellomorea vietnamensis strain RL-WG62, a newly isolated PGPR with the potential for plant salinity stress alleviation.</title>
        <authorList>
            <person name="Ren L."/>
            <person name="Wang G."/>
            <person name="Hu H."/>
        </authorList>
    </citation>
    <scope>NUCLEOTIDE SEQUENCE</scope>
    <source>
        <strain evidence="1">RL-WG62</strain>
    </source>
</reference>
<organism evidence="1 2">
    <name type="scientific">Rossellomorea vietnamensis</name>
    <dbReference type="NCBI Taxonomy" id="218284"/>
    <lineage>
        <taxon>Bacteria</taxon>
        <taxon>Bacillati</taxon>
        <taxon>Bacillota</taxon>
        <taxon>Bacilli</taxon>
        <taxon>Bacillales</taxon>
        <taxon>Bacillaceae</taxon>
        <taxon>Rossellomorea</taxon>
    </lineage>
</organism>
<gene>
    <name evidence="1" type="ORF">N5C46_23125</name>
</gene>
<dbReference type="Proteomes" id="UP001064027">
    <property type="component" value="Chromosome"/>
</dbReference>
<protein>
    <submittedName>
        <fullName evidence="1">Uncharacterized protein</fullName>
    </submittedName>
</protein>
<keyword evidence="2" id="KW-1185">Reference proteome</keyword>
<name>A0ACD4CA37_9BACI</name>
<proteinExistence type="predicted"/>
<evidence type="ECO:0000313" key="1">
    <source>
        <dbReference type="EMBL" id="UXH44472.1"/>
    </source>
</evidence>
<accession>A0ACD4CA37</accession>
<dbReference type="EMBL" id="CP104558">
    <property type="protein sequence ID" value="UXH44472.1"/>
    <property type="molecule type" value="Genomic_DNA"/>
</dbReference>
<sequence length="212" mass="23978">MMKKLIIILLMSFPLFACSNTVEEPKSEVKKSESEVKKSEVINSKTTEDPKKIESSSADTSEMDNNDTSKTEAVNNMSAVDNEFLEGVSECHGYIPDSYNKFKEALRIENDQYVVERDLIIESIEIAENGLECTQDKMTDVGGVTIFEDSLDAYTKTLSKMIFFKNELDLYLENEEMATLITAGDYGTEMLELYNDFGDVYIQEAKDVNLID</sequence>